<protein>
    <recommendedName>
        <fullName evidence="1">ATP phosphoribosyltransferase</fullName>
    </recommendedName>
</protein>
<evidence type="ECO:0000313" key="4">
    <source>
        <dbReference type="Proteomes" id="UP001365542"/>
    </source>
</evidence>
<dbReference type="PANTHER" id="PTHR41774">
    <property type="match status" value="1"/>
</dbReference>
<dbReference type="EMBL" id="JAVHJO010000013">
    <property type="protein sequence ID" value="KAK6530085.1"/>
    <property type="molecule type" value="Genomic_DNA"/>
</dbReference>
<feature type="region of interest" description="Disordered" evidence="2">
    <location>
        <begin position="317"/>
        <end position="355"/>
    </location>
</feature>
<feature type="region of interest" description="Disordered" evidence="2">
    <location>
        <begin position="219"/>
        <end position="305"/>
    </location>
</feature>
<gene>
    <name evidence="3" type="ORF">TWF694_003457</name>
</gene>
<proteinExistence type="predicted"/>
<dbReference type="InterPro" id="IPR015867">
    <property type="entry name" value="N-reg_PII/ATP_PRibTrfase_C"/>
</dbReference>
<keyword evidence="4" id="KW-1185">Reference proteome</keyword>
<evidence type="ECO:0000256" key="2">
    <source>
        <dbReference type="SAM" id="MobiDB-lite"/>
    </source>
</evidence>
<dbReference type="AlphaFoldDB" id="A0AAV9WYB2"/>
<feature type="region of interest" description="Disordered" evidence="2">
    <location>
        <begin position="23"/>
        <end position="43"/>
    </location>
</feature>
<dbReference type="Proteomes" id="UP001365542">
    <property type="component" value="Unassembled WGS sequence"/>
</dbReference>
<evidence type="ECO:0000313" key="3">
    <source>
        <dbReference type="EMBL" id="KAK6530085.1"/>
    </source>
</evidence>
<accession>A0AAV9WYB2</accession>
<evidence type="ECO:0000256" key="1">
    <source>
        <dbReference type="ARBA" id="ARBA00020998"/>
    </source>
</evidence>
<sequence length="355" mass="39002">MRVSLPLPIRISRKWTALGRSLASENGSNFSSRGDQPPPTFRDGATRFAELPANTKNPDAPAPFRRFQTAPRFSIYKLTEMQRTIDEGLDYNLVFYVPTDALARVKNAIFETGAGTIGGGKYTRCSFQTLGTGQFQAMEGATPPSGRLGNTEVVESYRVEIMCHGKNIAKAAVRALLASHPYGSPSYAVYKMEFGFLEHQLLPSTPYLKGSRLSIPRSPALHPSTQSVSPKELGIDFDPPTKQQRQMGDTVKDRITSQFSPKPISTLYRFRPSNNQTGDKLQLTRDPNADSAGGTAPISSTPDKGTIFIEQIRGLLEDSNEAPFKSHIAETREKSTASPVRGTYTNRPPREQDSG</sequence>
<comment type="caution">
    <text evidence="3">The sequence shown here is derived from an EMBL/GenBank/DDBJ whole genome shotgun (WGS) entry which is preliminary data.</text>
</comment>
<dbReference type="SUPFAM" id="SSF102705">
    <property type="entry name" value="NIF3 (NGG1p interacting factor 3)-like"/>
    <property type="match status" value="1"/>
</dbReference>
<dbReference type="Gene3D" id="3.30.70.120">
    <property type="match status" value="1"/>
</dbReference>
<feature type="compositionally biased region" description="Polar residues" evidence="2">
    <location>
        <begin position="23"/>
        <end position="34"/>
    </location>
</feature>
<dbReference type="InterPro" id="IPR036069">
    <property type="entry name" value="DUF34/NIF3_sf"/>
</dbReference>
<organism evidence="3 4">
    <name type="scientific">Orbilia ellipsospora</name>
    <dbReference type="NCBI Taxonomy" id="2528407"/>
    <lineage>
        <taxon>Eukaryota</taxon>
        <taxon>Fungi</taxon>
        <taxon>Dikarya</taxon>
        <taxon>Ascomycota</taxon>
        <taxon>Pezizomycotina</taxon>
        <taxon>Orbiliomycetes</taxon>
        <taxon>Orbiliales</taxon>
        <taxon>Orbiliaceae</taxon>
        <taxon>Orbilia</taxon>
    </lineage>
</organism>
<name>A0AAV9WYB2_9PEZI</name>
<dbReference type="PANTHER" id="PTHR41774:SF1">
    <property type="entry name" value="NGG1P INTERACTING FACTOR NIF3"/>
    <property type="match status" value="1"/>
</dbReference>
<reference evidence="3 4" key="1">
    <citation type="submission" date="2019-10" db="EMBL/GenBank/DDBJ databases">
        <authorList>
            <person name="Palmer J.M."/>
        </authorList>
    </citation>
    <scope>NUCLEOTIDE SEQUENCE [LARGE SCALE GENOMIC DNA]</scope>
    <source>
        <strain evidence="3 4">TWF694</strain>
    </source>
</reference>